<feature type="region of interest" description="Disordered" evidence="1">
    <location>
        <begin position="1148"/>
        <end position="1172"/>
    </location>
</feature>
<proteinExistence type="predicted"/>
<dbReference type="SMART" id="SM00044">
    <property type="entry name" value="CYCc"/>
    <property type="match status" value="1"/>
</dbReference>
<gene>
    <name evidence="4" type="ORF">HYH03_007454</name>
</gene>
<dbReference type="InterPro" id="IPR050697">
    <property type="entry name" value="Adenylyl/Guanylyl_Cyclase_3/4"/>
</dbReference>
<evidence type="ECO:0000313" key="4">
    <source>
        <dbReference type="EMBL" id="KAG2494402.1"/>
    </source>
</evidence>
<feature type="compositionally biased region" description="Polar residues" evidence="1">
    <location>
        <begin position="1280"/>
        <end position="1290"/>
    </location>
</feature>
<feature type="region of interest" description="Disordered" evidence="1">
    <location>
        <begin position="607"/>
        <end position="633"/>
    </location>
</feature>
<feature type="signal peptide" evidence="2">
    <location>
        <begin position="1"/>
        <end position="30"/>
    </location>
</feature>
<sequence>MGWHGRHGIGHARLALLVALLLQLRASVRGTSALGGSTAHDTLLLNSGIRPGLPSYLTVARELTAAAAAAPLDERLSQVATPQPGSPQSSGLDACGDGDPNRISVLGLTELALARQAALGPAQPSGAHPLWQGGNGGPVAAPLLLLYRRDWWERLAAEAGAASAPLPPTWPLLAGLLSSLLNKDLDGDGRADHVLCADLMPGCKGGAVLAAIWASLAQTQGTSQGLWFNATDLSPALDGPALPAALRLYAALAASNAAPFTPGGPGVSGSRVGTAPEELLAAGGAVDASGAPLCGAVNPLFASGRCLFTIDWAPAAMRLTKEGAGGISGHVAAALLPGSERANAGAAAAPNASAPAADSVNLAPFVGEFGDVWLVDRRQSLLERVKTAEFVRAIGFEVVKYGAMVNTSLQICEAGVSASSTAPSTQSCRVALAAALPSTSPQLVCGPGSLTALEDAAVGASAEDLEALLGMDPADQAAVAQAAALALRHPNRALDITLPLSDQYRAAMDDLAAGAVAAKAAAGGRPAPTAGVRRFLAQAWDAESLDDATLESLVAKAAQRFEGIRDETVRAIAATAPFQDIANGTTRNGLALQALQNLYVGSLGGIEPPSRSPADAAPGVPTPSTPPPPAAEQAASSGVNVALAAGLAASLGFTVVALLVGVFLWRRTHRLSSPTLLRTQPPGAGASTTLALTDVQNSTLLWEVLPQDIMDLCLSIHHDVMRKAITANRGFECFTEGDAFAVAFHNPVDAVGFAVDLQVDLQDATWPVELLKQQDAGEVWAVRCAPRPGMGLGAASTLAEQAALSPKLLVPGSSGAQPPELDQAPTVGPRPPSGGASPSSGEGEEPHAAIALPPPTGETDEALAFEQGPNPFGSVDASGHPDLDDEGEDGRPSWDPAAAAAEASRKLMRWQSEPKSHARGSQWGKRRSGKAVSGNGAASTPAEAAAAKRNALSASGVVSTQKPPAAAPELAAGAASKGSGEVAGAAEAGLSALPEDEMSMPFTLPCPLPSPNAAASACLPAASTELLPCTDGRAAAPRLPLLSTPFEALGEACFLSQVPEEASDTASTQAALFSSSKHVHSPARRSVAGGDLSATASAVVSFAGLAMPLGSGPEGADDELDDAGPAWQSVVTWDTTEVDAVPLAALQSYKSGPAPPPNPPRPSLPGSHGGLRPPSMLFNRNVHAACLATASSLPVTALRDFGPPLPAPMARLEERQSAGQPPPPASSAAGRASTDSHALAGAPSTGGHWDSGSVAGRSSPKRRLQMLSKIVLAFVRPSLQSGSVSPSTHARTSDGGVSAPPSHREASVSLPTNPSAGLRHSTEQTPRFVAHSARLPTVMSNDSSSLLRASIENRIQPGGFNPPSAAAKAIHVRGSIGSRLARGSGPGAPPSPVPTLPSPQRPRSPLLLASHVAPRSDSLPPQYLDPRSGDPSRPPPPILVSVPQLQPTPMEAHPKQRRLSSNAAVLAALPMRDGSLVAAANYAVGSPSSVVALPTSPLVKPDGRVGSTLVSQLFSVSVLKSPASVLMGPGGGLMDWLWADLNAAGLLVAPPGLGQCVSSFGVTGAARPASASVVPAVSGSCADLAAAAAEPQANGALPGRNSFGTFAHFVGRSVGAALASLFEVASPSEVAAAMSSPRTVQGNASVGGGQANAAAGLHSSSMAHAEPVLVFRGLRVRVGLHSGARASEVVMREQGGAVMTAFVGDFLATTKEVSDCANGGVIVLSGQAFRAYQHYLRGRPQAALEVMLLHVGEHQIKPPESSGAPGGGFGSHASCTREIFAAVAPPFIARLALLPSPVRTHQEVVPGCLSAPAGMVAPVFCNVAGVETLLAWEAVVRERLMRAAALAAQAGYANVANCRTFDMSAPYASQDTTGLGMVATALELFRDLAQAAACRHGGYVVASSSDGGHWVLVFGSAEQAVLWGLEMLDAMLTANWPEGFLDHELTEEEWEDGVLVKRGLRLRIGIDYGRAMVRLVPRTGRLDYVGRPMNRAARIAAKAKASTVLASGAAWEAARRTLKARVLATNLGSMALKGVKEQLDLWALGRQREDAGEENSGNGAMGSEQG</sequence>
<feature type="chain" id="PRO_5033053837" description="Guanylate cyclase domain-containing protein" evidence="2">
    <location>
        <begin position="31"/>
        <end position="2066"/>
    </location>
</feature>
<dbReference type="InterPro" id="IPR001054">
    <property type="entry name" value="A/G_cyclase"/>
</dbReference>
<feature type="region of interest" description="Disordered" evidence="1">
    <location>
        <begin position="1280"/>
        <end position="1324"/>
    </location>
</feature>
<dbReference type="PANTHER" id="PTHR43081">
    <property type="entry name" value="ADENYLATE CYCLASE, TERMINAL-DIFFERENTIATION SPECIFIC-RELATED"/>
    <property type="match status" value="1"/>
</dbReference>
<reference evidence="4" key="1">
    <citation type="journal article" date="2020" name="bioRxiv">
        <title>Comparative genomics of Chlamydomonas.</title>
        <authorList>
            <person name="Craig R.J."/>
            <person name="Hasan A.R."/>
            <person name="Ness R.W."/>
            <person name="Keightley P.D."/>
        </authorList>
    </citation>
    <scope>NUCLEOTIDE SEQUENCE</scope>
    <source>
        <strain evidence="4">CCAP 11/70</strain>
    </source>
</reference>
<dbReference type="Gene3D" id="3.40.190.10">
    <property type="entry name" value="Periplasmic binding protein-like II"/>
    <property type="match status" value="1"/>
</dbReference>
<evidence type="ECO:0000259" key="3">
    <source>
        <dbReference type="PROSITE" id="PS50125"/>
    </source>
</evidence>
<dbReference type="InterPro" id="IPR029787">
    <property type="entry name" value="Nucleotide_cyclase"/>
</dbReference>
<name>A0A835Y0I6_9CHLO</name>
<feature type="region of interest" description="Disordered" evidence="1">
    <location>
        <begin position="1213"/>
        <end position="1260"/>
    </location>
</feature>
<dbReference type="GO" id="GO:0035556">
    <property type="term" value="P:intracellular signal transduction"/>
    <property type="evidence" value="ECO:0007669"/>
    <property type="project" value="InterPro"/>
</dbReference>
<feature type="compositionally biased region" description="Pro residues" evidence="1">
    <location>
        <begin position="620"/>
        <end position="630"/>
    </location>
</feature>
<organism evidence="4 5">
    <name type="scientific">Edaphochlamys debaryana</name>
    <dbReference type="NCBI Taxonomy" id="47281"/>
    <lineage>
        <taxon>Eukaryota</taxon>
        <taxon>Viridiplantae</taxon>
        <taxon>Chlorophyta</taxon>
        <taxon>core chlorophytes</taxon>
        <taxon>Chlorophyceae</taxon>
        <taxon>CS clade</taxon>
        <taxon>Chlamydomonadales</taxon>
        <taxon>Chlamydomonadales incertae sedis</taxon>
        <taxon>Edaphochlamys</taxon>
    </lineage>
</organism>
<accession>A0A835Y0I6</accession>
<dbReference type="Gene3D" id="3.30.70.1230">
    <property type="entry name" value="Nucleotide cyclase"/>
    <property type="match status" value="3"/>
</dbReference>
<dbReference type="OrthoDB" id="545881at2759"/>
<dbReference type="Pfam" id="PF00211">
    <property type="entry name" value="Guanylate_cyc"/>
    <property type="match status" value="1"/>
</dbReference>
<evidence type="ECO:0000256" key="1">
    <source>
        <dbReference type="SAM" id="MobiDB-lite"/>
    </source>
</evidence>
<dbReference type="EMBL" id="JAEHOE010000031">
    <property type="protein sequence ID" value="KAG2494402.1"/>
    <property type="molecule type" value="Genomic_DNA"/>
</dbReference>
<feature type="region of interest" description="Disordered" evidence="1">
    <location>
        <begin position="1378"/>
        <end position="1443"/>
    </location>
</feature>
<keyword evidence="5" id="KW-1185">Reference proteome</keyword>
<feature type="compositionally biased region" description="Pro residues" evidence="1">
    <location>
        <begin position="1387"/>
        <end position="1402"/>
    </location>
</feature>
<evidence type="ECO:0000256" key="2">
    <source>
        <dbReference type="SAM" id="SignalP"/>
    </source>
</evidence>
<evidence type="ECO:0000313" key="5">
    <source>
        <dbReference type="Proteomes" id="UP000612055"/>
    </source>
</evidence>
<feature type="region of interest" description="Disordered" evidence="1">
    <location>
        <begin position="809"/>
        <end position="944"/>
    </location>
</feature>
<feature type="domain" description="Guanylate cyclase" evidence="3">
    <location>
        <begin position="1959"/>
        <end position="1996"/>
    </location>
</feature>
<feature type="compositionally biased region" description="Pro residues" evidence="1">
    <location>
        <begin position="1153"/>
        <end position="1163"/>
    </location>
</feature>
<dbReference type="PROSITE" id="PS50125">
    <property type="entry name" value="GUANYLATE_CYCLASE_2"/>
    <property type="match status" value="1"/>
</dbReference>
<dbReference type="Proteomes" id="UP000612055">
    <property type="component" value="Unassembled WGS sequence"/>
</dbReference>
<dbReference type="PANTHER" id="PTHR43081:SF1">
    <property type="entry name" value="ADENYLATE CYCLASE, TERMINAL-DIFFERENTIATION SPECIFIC"/>
    <property type="match status" value="1"/>
</dbReference>
<dbReference type="GO" id="GO:0009190">
    <property type="term" value="P:cyclic nucleotide biosynthetic process"/>
    <property type="evidence" value="ECO:0007669"/>
    <property type="project" value="InterPro"/>
</dbReference>
<keyword evidence="2" id="KW-0732">Signal</keyword>
<comment type="caution">
    <text evidence="4">The sequence shown here is derived from an EMBL/GenBank/DDBJ whole genome shotgun (WGS) entry which is preliminary data.</text>
</comment>
<dbReference type="SUPFAM" id="SSF55073">
    <property type="entry name" value="Nucleotide cyclase"/>
    <property type="match status" value="2"/>
</dbReference>
<protein>
    <recommendedName>
        <fullName evidence="3">Guanylate cyclase domain-containing protein</fullName>
    </recommendedName>
</protein>